<name>A0A8T2WHW7_POPDE</name>
<dbReference type="EMBL" id="JACEGQ020000019">
    <property type="protein sequence ID" value="KAH8480144.1"/>
    <property type="molecule type" value="Genomic_DNA"/>
</dbReference>
<keyword evidence="5" id="KW-1185">Reference proteome</keyword>
<reference evidence="4" key="1">
    <citation type="journal article" date="2021" name="J. Hered.">
        <title>Genome Assembly of Salicaceae Populus deltoides (Eastern Cottonwood) I-69 Based on Nanopore Sequencing and Hi-C Technologies.</title>
        <authorList>
            <person name="Bai S."/>
            <person name="Wu H."/>
            <person name="Zhang J."/>
            <person name="Pan Z."/>
            <person name="Zhao W."/>
            <person name="Li Z."/>
            <person name="Tong C."/>
        </authorList>
    </citation>
    <scope>NUCLEOTIDE SEQUENCE</scope>
    <source>
        <tissue evidence="4">Leaf</tissue>
    </source>
</reference>
<dbReference type="PANTHER" id="PTHR47186:SF3">
    <property type="entry name" value="OS09G0267800 PROTEIN"/>
    <property type="match status" value="1"/>
</dbReference>
<dbReference type="InterPro" id="IPR045344">
    <property type="entry name" value="C-JID"/>
</dbReference>
<feature type="domain" description="C-JID" evidence="3">
    <location>
        <begin position="345"/>
        <end position="424"/>
    </location>
</feature>
<dbReference type="PANTHER" id="PTHR47186">
    <property type="entry name" value="LEUCINE-RICH REPEAT-CONTAINING PROTEIN 57"/>
    <property type="match status" value="1"/>
</dbReference>
<dbReference type="SMART" id="SM00369">
    <property type="entry name" value="LRR_TYP"/>
    <property type="match status" value="7"/>
</dbReference>
<evidence type="ECO:0000259" key="3">
    <source>
        <dbReference type="Pfam" id="PF20160"/>
    </source>
</evidence>
<protein>
    <recommendedName>
        <fullName evidence="3">C-JID domain-containing protein</fullName>
    </recommendedName>
</protein>
<evidence type="ECO:0000256" key="2">
    <source>
        <dbReference type="ARBA" id="ARBA00022737"/>
    </source>
</evidence>
<comment type="caution">
    <text evidence="4">The sequence shown here is derived from an EMBL/GenBank/DDBJ whole genome shotgun (WGS) entry which is preliminary data.</text>
</comment>
<accession>A0A8T2WHW7</accession>
<dbReference type="SUPFAM" id="SSF52058">
    <property type="entry name" value="L domain-like"/>
    <property type="match status" value="1"/>
</dbReference>
<dbReference type="InterPro" id="IPR003591">
    <property type="entry name" value="Leu-rich_rpt_typical-subtyp"/>
</dbReference>
<dbReference type="Pfam" id="PF13855">
    <property type="entry name" value="LRR_8"/>
    <property type="match status" value="1"/>
</dbReference>
<organism evidence="4 5">
    <name type="scientific">Populus deltoides</name>
    <name type="common">Eastern poplar</name>
    <name type="synonym">Eastern cottonwood</name>
    <dbReference type="NCBI Taxonomy" id="3696"/>
    <lineage>
        <taxon>Eukaryota</taxon>
        <taxon>Viridiplantae</taxon>
        <taxon>Streptophyta</taxon>
        <taxon>Embryophyta</taxon>
        <taxon>Tracheophyta</taxon>
        <taxon>Spermatophyta</taxon>
        <taxon>Magnoliopsida</taxon>
        <taxon>eudicotyledons</taxon>
        <taxon>Gunneridae</taxon>
        <taxon>Pentapetalae</taxon>
        <taxon>rosids</taxon>
        <taxon>fabids</taxon>
        <taxon>Malpighiales</taxon>
        <taxon>Salicaceae</taxon>
        <taxon>Saliceae</taxon>
        <taxon>Populus</taxon>
    </lineage>
</organism>
<dbReference type="InterPro" id="IPR006553">
    <property type="entry name" value="Leu-rich_rpt_Cys-con_subtyp"/>
</dbReference>
<evidence type="ECO:0000256" key="1">
    <source>
        <dbReference type="ARBA" id="ARBA00022614"/>
    </source>
</evidence>
<keyword evidence="1" id="KW-0433">Leucine-rich repeat</keyword>
<dbReference type="Proteomes" id="UP000807159">
    <property type="component" value="Chromosome 19"/>
</dbReference>
<dbReference type="Pfam" id="PF20160">
    <property type="entry name" value="C-JID"/>
    <property type="match status" value="1"/>
</dbReference>
<keyword evidence="2" id="KW-0677">Repeat</keyword>
<dbReference type="InterPro" id="IPR001611">
    <property type="entry name" value="Leu-rich_rpt"/>
</dbReference>
<proteinExistence type="predicted"/>
<sequence length="534" mass="59963">MESLKYLFLSETGIKEIPSISFKHMTSLENLSLRGTPLKELPSSIQFLTSLCSLDMSGCSKLESFPEITVPMESLVELNLSKTGIKELPSSIQFLTRLKRLDMSGCSKLESFPEITVPMESLVELNLSKTGIKELPSSIQFLTRLERLDMSGCSKLESFPEITASMESLVELNLSKTGIKELPSSIQFLTRLKRLDMSGCSKLESFPEITASMESLVELNLSKTGIKELPLSIKDMVCLKKLTLEGTPIKELPLSIKDMVCLEELTLHGTPIKALPELPPSLRYLRARDCSSLETVPSIINIGGLLTRWDFTNCFKLDQKPLIEAMHLKIQSGEEITPGGIEMVLPGSEIPEWFGDKGVGSSLTIQLPSNCHQLKGIAFCLVFLLPPPSRDVYSDVHVKYKNGEHFASRERHVILDNLGTCDSDHMILQYRLVKQLPENYGKGHATYKFYLLEEDSKGRMGNEPQIRQADLYLSEGEELSFYEVLLRARQRREIVIGYRAANAEKAVINPPAKSERRRWSLKDVFVVIAEKERG</sequence>
<dbReference type="InterPro" id="IPR032675">
    <property type="entry name" value="LRR_dom_sf"/>
</dbReference>
<evidence type="ECO:0000313" key="5">
    <source>
        <dbReference type="Proteomes" id="UP000807159"/>
    </source>
</evidence>
<dbReference type="Gene3D" id="3.80.10.10">
    <property type="entry name" value="Ribonuclease Inhibitor"/>
    <property type="match status" value="2"/>
</dbReference>
<dbReference type="AlphaFoldDB" id="A0A8T2WHW7"/>
<dbReference type="SMART" id="SM00367">
    <property type="entry name" value="LRR_CC"/>
    <property type="match status" value="3"/>
</dbReference>
<evidence type="ECO:0000313" key="4">
    <source>
        <dbReference type="EMBL" id="KAH8480144.1"/>
    </source>
</evidence>
<gene>
    <name evidence="4" type="ORF">H0E87_030399</name>
</gene>